<gene>
    <name evidence="1" type="ORF">A6302_00182</name>
</gene>
<protein>
    <recommendedName>
        <fullName evidence="3">Phage tail tape measure protein, lambda family</fullName>
    </recommendedName>
</protein>
<comment type="caution">
    <text evidence="1">The sequence shown here is derived from an EMBL/GenBank/DDBJ whole genome shotgun (WGS) entry which is preliminary data.</text>
</comment>
<dbReference type="Proteomes" id="UP000094622">
    <property type="component" value="Unassembled WGS sequence"/>
</dbReference>
<dbReference type="EMBL" id="MCRJ01000002">
    <property type="protein sequence ID" value="ODN72436.1"/>
    <property type="molecule type" value="Genomic_DNA"/>
</dbReference>
<evidence type="ECO:0000313" key="1">
    <source>
        <dbReference type="EMBL" id="ODN72436.1"/>
    </source>
</evidence>
<reference evidence="1 2" key="1">
    <citation type="submission" date="2016-07" db="EMBL/GenBank/DDBJ databases">
        <title>Draft Genome Sequence of Methylobrevis pamukkalensis PK2.</title>
        <authorList>
            <person name="Vasilenko O.V."/>
            <person name="Doronina N.V."/>
            <person name="Shmareva M.N."/>
            <person name="Tarlachkov S.V."/>
            <person name="Mustakhimov I."/>
            <person name="Trotsenko Y.A."/>
        </authorList>
    </citation>
    <scope>NUCLEOTIDE SEQUENCE [LARGE SCALE GENOMIC DNA]</scope>
    <source>
        <strain evidence="1 2">PK2</strain>
    </source>
</reference>
<sequence>MATTGDELAAFGEEADRIEARLIDLERVSNRFSASLSRGLAAAALEGRSLDDVLRQLALSLSASMLNGALQPIVSGISSLAGGLLGTSGGVVPFADGGVVASPSYFPMADGRTGLAGEAGAEAILPLARGTDGTLGVRASGGQVAVTFHVTTPDAASFRRSEAQITALLARAVERGRRGL</sequence>
<name>A0A1E3H9G8_9HYPH</name>
<dbReference type="AlphaFoldDB" id="A0A1E3H9G8"/>
<keyword evidence="2" id="KW-1185">Reference proteome</keyword>
<evidence type="ECO:0008006" key="3">
    <source>
        <dbReference type="Google" id="ProtNLM"/>
    </source>
</evidence>
<evidence type="ECO:0000313" key="2">
    <source>
        <dbReference type="Proteomes" id="UP000094622"/>
    </source>
</evidence>
<dbReference type="PATRIC" id="fig|1439726.3.peg.194"/>
<dbReference type="RefSeq" id="WP_083255384.1">
    <property type="nucleotide sequence ID" value="NZ_MCRJ01000002.1"/>
</dbReference>
<organism evidence="1 2">
    <name type="scientific">Methylobrevis pamukkalensis</name>
    <dbReference type="NCBI Taxonomy" id="1439726"/>
    <lineage>
        <taxon>Bacteria</taxon>
        <taxon>Pseudomonadati</taxon>
        <taxon>Pseudomonadota</taxon>
        <taxon>Alphaproteobacteria</taxon>
        <taxon>Hyphomicrobiales</taxon>
        <taxon>Pleomorphomonadaceae</taxon>
        <taxon>Methylobrevis</taxon>
    </lineage>
</organism>
<proteinExistence type="predicted"/>
<accession>A0A1E3H9G8</accession>
<dbReference type="OrthoDB" id="8448547at2"/>